<feature type="transmembrane region" description="Helical" evidence="6">
    <location>
        <begin position="428"/>
        <end position="448"/>
    </location>
</feature>
<evidence type="ECO:0000313" key="8">
    <source>
        <dbReference type="EMBL" id="SNT02225.1"/>
    </source>
</evidence>
<feature type="transmembrane region" description="Helical" evidence="6">
    <location>
        <begin position="265"/>
        <end position="289"/>
    </location>
</feature>
<keyword evidence="4 6" id="KW-0472">Membrane</keyword>
<dbReference type="InterPro" id="IPR036259">
    <property type="entry name" value="MFS_trans_sf"/>
</dbReference>
<evidence type="ECO:0000256" key="6">
    <source>
        <dbReference type="SAM" id="Phobius"/>
    </source>
</evidence>
<feature type="transmembrane region" description="Helical" evidence="6">
    <location>
        <begin position="198"/>
        <end position="218"/>
    </location>
</feature>
<evidence type="ECO:0000313" key="9">
    <source>
        <dbReference type="Proteomes" id="UP000198318"/>
    </source>
</evidence>
<dbReference type="PANTHER" id="PTHR42718:SF48">
    <property type="entry name" value="CONSERVED TWO-DOMAIN MEMBRANE PROTEIN-RELATED"/>
    <property type="match status" value="1"/>
</dbReference>
<feature type="domain" description="Major facilitator superfamily (MFS) profile" evidence="7">
    <location>
        <begin position="12"/>
        <end position="455"/>
    </location>
</feature>
<dbReference type="SUPFAM" id="SSF103473">
    <property type="entry name" value="MFS general substrate transporter"/>
    <property type="match status" value="1"/>
</dbReference>
<feature type="transmembrane region" description="Helical" evidence="6">
    <location>
        <begin position="301"/>
        <end position="322"/>
    </location>
</feature>
<feature type="region of interest" description="Disordered" evidence="5">
    <location>
        <begin position="453"/>
        <end position="472"/>
    </location>
</feature>
<dbReference type="InterPro" id="IPR011701">
    <property type="entry name" value="MFS"/>
</dbReference>
<feature type="transmembrane region" description="Helical" evidence="6">
    <location>
        <begin position="140"/>
        <end position="160"/>
    </location>
</feature>
<dbReference type="Pfam" id="PF07690">
    <property type="entry name" value="MFS_1"/>
    <property type="match status" value="1"/>
</dbReference>
<dbReference type="GO" id="GO:0005886">
    <property type="term" value="C:plasma membrane"/>
    <property type="evidence" value="ECO:0007669"/>
    <property type="project" value="UniProtKB-SubCell"/>
</dbReference>
<dbReference type="Proteomes" id="UP000198318">
    <property type="component" value="Unassembled WGS sequence"/>
</dbReference>
<dbReference type="PROSITE" id="PS50850">
    <property type="entry name" value="MFS"/>
    <property type="match status" value="1"/>
</dbReference>
<dbReference type="PANTHER" id="PTHR42718">
    <property type="entry name" value="MAJOR FACILITATOR SUPERFAMILY MULTIDRUG TRANSPORTER MFSC"/>
    <property type="match status" value="1"/>
</dbReference>
<keyword evidence="9" id="KW-1185">Reference proteome</keyword>
<keyword evidence="2 6" id="KW-0812">Transmembrane</keyword>
<protein>
    <submittedName>
        <fullName evidence="8">Drug resistance transporter, EmrB/QacA subfamily</fullName>
    </submittedName>
</protein>
<dbReference type="CDD" id="cd17321">
    <property type="entry name" value="MFS_MMR_MDR_like"/>
    <property type="match status" value="1"/>
</dbReference>
<feature type="transmembrane region" description="Helical" evidence="6">
    <location>
        <begin position="362"/>
        <end position="383"/>
    </location>
</feature>
<proteinExistence type="predicted"/>
<comment type="subcellular location">
    <subcellularLocation>
        <location evidence="1">Cell membrane</location>
        <topology evidence="1">Multi-pass membrane protein</topology>
    </subcellularLocation>
</comment>
<gene>
    <name evidence="8" type="ORF">SAMN05443665_101473</name>
</gene>
<dbReference type="EMBL" id="FZOR01000014">
    <property type="protein sequence ID" value="SNT02225.1"/>
    <property type="molecule type" value="Genomic_DNA"/>
</dbReference>
<dbReference type="AlphaFoldDB" id="A0A239J8V4"/>
<feature type="transmembrane region" description="Helical" evidence="6">
    <location>
        <begin position="329"/>
        <end position="350"/>
    </location>
</feature>
<dbReference type="PROSITE" id="PS00216">
    <property type="entry name" value="SUGAR_TRANSPORT_1"/>
    <property type="match status" value="1"/>
</dbReference>
<feature type="transmembrane region" description="Helical" evidence="6">
    <location>
        <begin position="166"/>
        <end position="186"/>
    </location>
</feature>
<evidence type="ECO:0000256" key="3">
    <source>
        <dbReference type="ARBA" id="ARBA00022989"/>
    </source>
</evidence>
<feature type="transmembrane region" description="Helical" evidence="6">
    <location>
        <begin position="108"/>
        <end position="128"/>
    </location>
</feature>
<dbReference type="GO" id="GO:0022857">
    <property type="term" value="F:transmembrane transporter activity"/>
    <property type="evidence" value="ECO:0007669"/>
    <property type="project" value="InterPro"/>
</dbReference>
<dbReference type="Gene3D" id="1.20.1720.10">
    <property type="entry name" value="Multidrug resistance protein D"/>
    <property type="match status" value="1"/>
</dbReference>
<feature type="transmembrane region" description="Helical" evidence="6">
    <location>
        <begin position="80"/>
        <end position="102"/>
    </location>
</feature>
<dbReference type="InterPro" id="IPR005829">
    <property type="entry name" value="Sugar_transporter_CS"/>
</dbReference>
<dbReference type="OrthoDB" id="7375466at2"/>
<reference evidence="8 9" key="1">
    <citation type="submission" date="2017-06" db="EMBL/GenBank/DDBJ databases">
        <authorList>
            <person name="Kim H.J."/>
            <person name="Triplett B.A."/>
        </authorList>
    </citation>
    <scope>NUCLEOTIDE SEQUENCE [LARGE SCALE GENOMIC DNA]</scope>
    <source>
        <strain evidence="8 9">DSM 44715</strain>
    </source>
</reference>
<dbReference type="PRINTS" id="PR01036">
    <property type="entry name" value="TCRTETB"/>
</dbReference>
<feature type="transmembrane region" description="Helical" evidence="6">
    <location>
        <begin position="224"/>
        <end position="244"/>
    </location>
</feature>
<dbReference type="Gene3D" id="1.20.1250.20">
    <property type="entry name" value="MFS general substrate transporter like domains"/>
    <property type="match status" value="1"/>
</dbReference>
<feature type="transmembrane region" description="Helical" evidence="6">
    <location>
        <begin position="403"/>
        <end position="422"/>
    </location>
</feature>
<feature type="transmembrane region" description="Helical" evidence="6">
    <location>
        <begin position="12"/>
        <end position="34"/>
    </location>
</feature>
<sequence length="472" mass="48732">MVKQSQVRTGPVLAVLSVASFMAGLDLFIVNVAFDDIGRDFAGTAMADLSWVLNGYAIVFAALLVPLGRLADRYGRKAGLLLGLTVFTAASQACAAAPDLWWLVGFRVLQAAGAAALIPTSLGLLLSAFPPARRGGAVRIWSAASALAAAAGPAVGGVLVDISWRWVFEVNVPIGIAAVLLAARLVPDSREGTTARVPDLPGTAVLTAAVALLALGLVKINDWPAEHTVLAVGAALLGLAWFFVRSLRHPAPVIEPALLAVRTFFWSNAAVLLFTVAFAANLLLGVLWMQQVWHYSPIRTGLAVAPGPLMVPVMALIAGRLAARVPVGLITAAGCMLCGFGVAMIAMSLGPAPAYATELLPGWLIGGIGVGLALPTILSAAAVDLPPHRYATGSAVVNMSRQIGTVLGVSLAVAALGTPRGWPEAHTAYTNAWLMVGGFMVIAAIAALGMTPRRPRPSTTVPEPEKEVVAGT</sequence>
<keyword evidence="3 6" id="KW-1133">Transmembrane helix</keyword>
<feature type="compositionally biased region" description="Basic and acidic residues" evidence="5">
    <location>
        <begin position="463"/>
        <end position="472"/>
    </location>
</feature>
<name>A0A239J8V4_9ACTN</name>
<evidence type="ECO:0000256" key="5">
    <source>
        <dbReference type="SAM" id="MobiDB-lite"/>
    </source>
</evidence>
<feature type="transmembrane region" description="Helical" evidence="6">
    <location>
        <begin position="49"/>
        <end position="68"/>
    </location>
</feature>
<evidence type="ECO:0000256" key="1">
    <source>
        <dbReference type="ARBA" id="ARBA00004651"/>
    </source>
</evidence>
<dbReference type="InterPro" id="IPR020846">
    <property type="entry name" value="MFS_dom"/>
</dbReference>
<dbReference type="RefSeq" id="WP_089326934.1">
    <property type="nucleotide sequence ID" value="NZ_FZOR01000014.1"/>
</dbReference>
<evidence type="ECO:0000259" key="7">
    <source>
        <dbReference type="PROSITE" id="PS50850"/>
    </source>
</evidence>
<organism evidence="8 9">
    <name type="scientific">Actinomadura meyerae</name>
    <dbReference type="NCBI Taxonomy" id="240840"/>
    <lineage>
        <taxon>Bacteria</taxon>
        <taxon>Bacillati</taxon>
        <taxon>Actinomycetota</taxon>
        <taxon>Actinomycetes</taxon>
        <taxon>Streptosporangiales</taxon>
        <taxon>Thermomonosporaceae</taxon>
        <taxon>Actinomadura</taxon>
    </lineage>
</organism>
<evidence type="ECO:0000256" key="2">
    <source>
        <dbReference type="ARBA" id="ARBA00022692"/>
    </source>
</evidence>
<accession>A0A239J8V4</accession>
<evidence type="ECO:0000256" key="4">
    <source>
        <dbReference type="ARBA" id="ARBA00023136"/>
    </source>
</evidence>